<feature type="transmembrane region" description="Helical" evidence="1">
    <location>
        <begin position="21"/>
        <end position="40"/>
    </location>
</feature>
<keyword evidence="1" id="KW-0472">Membrane</keyword>
<dbReference type="Proteomes" id="UP000231259">
    <property type="component" value="Unassembled WGS sequence"/>
</dbReference>
<evidence type="ECO:0000313" key="2">
    <source>
        <dbReference type="EMBL" id="PIL20753.1"/>
    </source>
</evidence>
<organism evidence="2 3">
    <name type="scientific">Puniceibacterium antarcticum</name>
    <dbReference type="NCBI Taxonomy" id="1206336"/>
    <lineage>
        <taxon>Bacteria</taxon>
        <taxon>Pseudomonadati</taxon>
        <taxon>Pseudomonadota</taxon>
        <taxon>Alphaproteobacteria</taxon>
        <taxon>Rhodobacterales</taxon>
        <taxon>Paracoccaceae</taxon>
        <taxon>Puniceibacterium</taxon>
    </lineage>
</organism>
<keyword evidence="1" id="KW-1133">Transmembrane helix</keyword>
<reference evidence="2 3" key="1">
    <citation type="submission" date="2013-09" db="EMBL/GenBank/DDBJ databases">
        <title>Genome sequencing of Phaeobacter antarcticus sp. nov. SM1211.</title>
        <authorList>
            <person name="Zhang X.-Y."/>
            <person name="Liu C."/>
            <person name="Chen X.-L."/>
            <person name="Xie B.-B."/>
            <person name="Qin Q.-L."/>
            <person name="Rong J.-C."/>
            <person name="Zhang Y.-Z."/>
        </authorList>
    </citation>
    <scope>NUCLEOTIDE SEQUENCE [LARGE SCALE GENOMIC DNA]</scope>
    <source>
        <strain evidence="2 3">SM1211</strain>
    </source>
</reference>
<protein>
    <submittedName>
        <fullName evidence="2">Uncharacterized protein</fullName>
    </submittedName>
</protein>
<accession>A0A2G8RGY9</accession>
<feature type="transmembrane region" description="Helical" evidence="1">
    <location>
        <begin position="76"/>
        <end position="99"/>
    </location>
</feature>
<gene>
    <name evidence="2" type="ORF">P775_07970</name>
</gene>
<evidence type="ECO:0000313" key="3">
    <source>
        <dbReference type="Proteomes" id="UP000231259"/>
    </source>
</evidence>
<proteinExistence type="predicted"/>
<name>A0A2G8RGY9_9RHOB</name>
<keyword evidence="3" id="KW-1185">Reference proteome</keyword>
<feature type="transmembrane region" description="Helical" evidence="1">
    <location>
        <begin position="46"/>
        <end position="64"/>
    </location>
</feature>
<sequence>MLDAQSLGRIADNLASGLSSGAQRFILLFIIILAGALSYLATGDLIVTLLFIALGPILLLFGLLAPENRPEGWEAIWTFILMLGYLLVTLVLIAVAVYISTSRDKDISTSLNEIWHNKFEEAVHHFDQQVEEVVAQMGNQVDPNALFGAISNRVKSCEDDPNCIGYKEHIVRVARFLDDWEVCRETRCRNSTVIEYFDDRIFEFWGTYRCEVKSLRDQQGFGISLGVRIEDRYESLPRVRDLLVAAGNLGGIENSLRYCAANSA</sequence>
<dbReference type="EMBL" id="AWWI01000059">
    <property type="protein sequence ID" value="PIL20753.1"/>
    <property type="molecule type" value="Genomic_DNA"/>
</dbReference>
<evidence type="ECO:0000256" key="1">
    <source>
        <dbReference type="SAM" id="Phobius"/>
    </source>
</evidence>
<comment type="caution">
    <text evidence="2">The sequence shown here is derived from an EMBL/GenBank/DDBJ whole genome shotgun (WGS) entry which is preliminary data.</text>
</comment>
<dbReference type="AlphaFoldDB" id="A0A2G8RGY9"/>
<dbReference type="RefSeq" id="WP_099910412.1">
    <property type="nucleotide sequence ID" value="NZ_AWWI01000059.1"/>
</dbReference>
<keyword evidence="1" id="KW-0812">Transmembrane</keyword>